<sequence length="111" mass="11842">MLAGLGSVSTARHGPAAGTKKPLTQEGPPYCRALSASVRPDKKQEDSGHDRQCTARVAGPLSTTRGPSTHWWAGADSTGSEQAPLPDRIDDMRCVNDKSLRKRSNTCGGRR</sequence>
<keyword evidence="3" id="KW-1185">Reference proteome</keyword>
<comment type="caution">
    <text evidence="2">The sequence shown here is derived from an EMBL/GenBank/DDBJ whole genome shotgun (WGS) entry which is preliminary data.</text>
</comment>
<protein>
    <submittedName>
        <fullName evidence="2">Uncharacterized protein</fullName>
    </submittedName>
</protein>
<evidence type="ECO:0000256" key="1">
    <source>
        <dbReference type="SAM" id="MobiDB-lite"/>
    </source>
</evidence>
<accession>A0ABQ4ITZ6</accession>
<dbReference type="EMBL" id="BOPB01000009">
    <property type="protein sequence ID" value="GIJ21389.1"/>
    <property type="molecule type" value="Genomic_DNA"/>
</dbReference>
<dbReference type="Proteomes" id="UP000643165">
    <property type="component" value="Unassembled WGS sequence"/>
</dbReference>
<reference evidence="2 3" key="1">
    <citation type="submission" date="2021-01" db="EMBL/GenBank/DDBJ databases">
        <title>Whole genome shotgun sequence of Verrucosispora lutea NBRC 106530.</title>
        <authorList>
            <person name="Komaki H."/>
            <person name="Tamura T."/>
        </authorList>
    </citation>
    <scope>NUCLEOTIDE SEQUENCE [LARGE SCALE GENOMIC DNA]</scope>
    <source>
        <strain evidence="2 3">NBRC 106530</strain>
    </source>
</reference>
<name>A0ABQ4ITZ6_9ACTN</name>
<feature type="region of interest" description="Disordered" evidence="1">
    <location>
        <begin position="1"/>
        <end position="88"/>
    </location>
</feature>
<evidence type="ECO:0000313" key="2">
    <source>
        <dbReference type="EMBL" id="GIJ21389.1"/>
    </source>
</evidence>
<evidence type="ECO:0000313" key="3">
    <source>
        <dbReference type="Proteomes" id="UP000643165"/>
    </source>
</evidence>
<proteinExistence type="predicted"/>
<organism evidence="2 3">
    <name type="scientific">Micromonospora lutea</name>
    <dbReference type="NCBI Taxonomy" id="419825"/>
    <lineage>
        <taxon>Bacteria</taxon>
        <taxon>Bacillati</taxon>
        <taxon>Actinomycetota</taxon>
        <taxon>Actinomycetes</taxon>
        <taxon>Micromonosporales</taxon>
        <taxon>Micromonosporaceae</taxon>
        <taxon>Micromonospora</taxon>
    </lineage>
</organism>
<feature type="compositionally biased region" description="Basic and acidic residues" evidence="1">
    <location>
        <begin position="39"/>
        <end position="53"/>
    </location>
</feature>
<gene>
    <name evidence="2" type="ORF">Vlu01_20130</name>
</gene>